<gene>
    <name evidence="2" type="ORF">FNW11_04890</name>
</gene>
<reference evidence="2 3" key="1">
    <citation type="submission" date="2019-07" db="EMBL/GenBank/DDBJ databases">
        <title>Novel species of Flavobacterium.</title>
        <authorList>
            <person name="Liu Q."/>
            <person name="Xin Y.-H."/>
        </authorList>
    </citation>
    <scope>NUCLEOTIDE SEQUENCE [LARGE SCALE GENOMIC DNA]</scope>
    <source>
        <strain evidence="2 3">GSR22</strain>
    </source>
</reference>
<name>A0A553BUJ1_9FLAO</name>
<sequence>MEEIENEYVKYWFENGVLINELKKPVHITLEVMVELIELRHQISNNKHQYWCMDGTKVLSVNKEARDYAAKYGQDFIYANAAIINSHLTKAIFNAFMILKKPEIPFLFFTKKEKAIEWLLEIKAKKEARLIVLKNVSF</sequence>
<proteinExistence type="predicted"/>
<evidence type="ECO:0000313" key="3">
    <source>
        <dbReference type="Proteomes" id="UP000318669"/>
    </source>
</evidence>
<dbReference type="EMBL" id="VJZL01000005">
    <property type="protein sequence ID" value="TRX11914.1"/>
    <property type="molecule type" value="Genomic_DNA"/>
</dbReference>
<dbReference type="Proteomes" id="UP000318669">
    <property type="component" value="Unassembled WGS sequence"/>
</dbReference>
<dbReference type="OrthoDB" id="957652at2"/>
<dbReference type="Gene3D" id="3.40.970.30">
    <property type="entry name" value="yp_829618.1 like domains"/>
    <property type="match status" value="1"/>
</dbReference>
<feature type="domain" description="DUF7793" evidence="1">
    <location>
        <begin position="11"/>
        <end position="122"/>
    </location>
</feature>
<protein>
    <recommendedName>
        <fullName evidence="1">DUF7793 domain-containing protein</fullName>
    </recommendedName>
</protein>
<organism evidence="2 3">
    <name type="scientific">Flavobacterium gawalongense</name>
    <dbReference type="NCBI Taxonomy" id="2594432"/>
    <lineage>
        <taxon>Bacteria</taxon>
        <taxon>Pseudomonadati</taxon>
        <taxon>Bacteroidota</taxon>
        <taxon>Flavobacteriia</taxon>
        <taxon>Flavobacteriales</taxon>
        <taxon>Flavobacteriaceae</taxon>
        <taxon>Flavobacterium</taxon>
    </lineage>
</organism>
<dbReference type="InterPro" id="IPR056695">
    <property type="entry name" value="DUF7793"/>
</dbReference>
<evidence type="ECO:0000259" key="1">
    <source>
        <dbReference type="Pfam" id="PF25056"/>
    </source>
</evidence>
<dbReference type="RefSeq" id="WP_144064588.1">
    <property type="nucleotide sequence ID" value="NZ_VJZL01000005.1"/>
</dbReference>
<dbReference type="Pfam" id="PF25056">
    <property type="entry name" value="DUF7793"/>
    <property type="match status" value="1"/>
</dbReference>
<evidence type="ECO:0000313" key="2">
    <source>
        <dbReference type="EMBL" id="TRX11914.1"/>
    </source>
</evidence>
<accession>A0A553BUJ1</accession>
<dbReference type="AlphaFoldDB" id="A0A553BUJ1"/>
<comment type="caution">
    <text evidence="2">The sequence shown here is derived from an EMBL/GenBank/DDBJ whole genome shotgun (WGS) entry which is preliminary data.</text>
</comment>